<dbReference type="GO" id="GO:0032580">
    <property type="term" value="C:Golgi cisterna membrane"/>
    <property type="evidence" value="ECO:0007669"/>
    <property type="project" value="TreeGrafter"/>
</dbReference>
<dbReference type="GO" id="GO:0007030">
    <property type="term" value="P:Golgi organization"/>
    <property type="evidence" value="ECO:0007669"/>
    <property type="project" value="TreeGrafter"/>
</dbReference>
<evidence type="ECO:0000313" key="7">
    <source>
        <dbReference type="Proteomes" id="UP000663829"/>
    </source>
</evidence>
<dbReference type="Pfam" id="PF15070">
    <property type="entry name" value="GOLGA2L5"/>
    <property type="match status" value="2"/>
</dbReference>
<name>A0A813NLT6_9BILA</name>
<dbReference type="InterPro" id="IPR043976">
    <property type="entry name" value="GOLGA_cons_dom"/>
</dbReference>
<accession>A0A813NLT6</accession>
<organism evidence="5 7">
    <name type="scientific">Didymodactylos carnosus</name>
    <dbReference type="NCBI Taxonomy" id="1234261"/>
    <lineage>
        <taxon>Eukaryota</taxon>
        <taxon>Metazoa</taxon>
        <taxon>Spiralia</taxon>
        <taxon>Gnathifera</taxon>
        <taxon>Rotifera</taxon>
        <taxon>Eurotatoria</taxon>
        <taxon>Bdelloidea</taxon>
        <taxon>Philodinida</taxon>
        <taxon>Philodinidae</taxon>
        <taxon>Didymodactylos</taxon>
    </lineage>
</organism>
<proteinExistence type="predicted"/>
<evidence type="ECO:0000259" key="4">
    <source>
        <dbReference type="Pfam" id="PF15070"/>
    </source>
</evidence>
<gene>
    <name evidence="5" type="ORF">GPM918_LOCUS297</name>
    <name evidence="6" type="ORF">SRO942_LOCUS298</name>
</gene>
<comment type="caution">
    <text evidence="5">The sequence shown here is derived from an EMBL/GenBank/DDBJ whole genome shotgun (WGS) entry which is preliminary data.</text>
</comment>
<dbReference type="AlphaFoldDB" id="A0A813NLT6"/>
<dbReference type="Proteomes" id="UP000681722">
    <property type="component" value="Unassembled WGS sequence"/>
</dbReference>
<evidence type="ECO:0000256" key="1">
    <source>
        <dbReference type="ARBA" id="ARBA00023054"/>
    </source>
</evidence>
<feature type="coiled-coil region" evidence="2">
    <location>
        <begin position="328"/>
        <end position="428"/>
    </location>
</feature>
<dbReference type="Proteomes" id="UP000663829">
    <property type="component" value="Unassembled WGS sequence"/>
</dbReference>
<feature type="coiled-coil region" evidence="2">
    <location>
        <begin position="94"/>
        <end position="287"/>
    </location>
</feature>
<feature type="region of interest" description="Disordered" evidence="3">
    <location>
        <begin position="1"/>
        <end position="53"/>
    </location>
</feature>
<evidence type="ECO:0000313" key="5">
    <source>
        <dbReference type="EMBL" id="CAF0741541.1"/>
    </source>
</evidence>
<evidence type="ECO:0000256" key="3">
    <source>
        <dbReference type="SAM" id="MobiDB-lite"/>
    </source>
</evidence>
<dbReference type="GO" id="GO:0005801">
    <property type="term" value="C:cis-Golgi network"/>
    <property type="evidence" value="ECO:0007669"/>
    <property type="project" value="TreeGrafter"/>
</dbReference>
<dbReference type="EMBL" id="CAJNOQ010000020">
    <property type="protein sequence ID" value="CAF0741541.1"/>
    <property type="molecule type" value="Genomic_DNA"/>
</dbReference>
<feature type="domain" description="Golgin subfamily A conserved" evidence="4">
    <location>
        <begin position="245"/>
        <end position="470"/>
    </location>
</feature>
<dbReference type="PANTHER" id="PTHR10881:SF46">
    <property type="entry name" value="GOLGIN SUBFAMILY A MEMBER 2"/>
    <property type="match status" value="1"/>
</dbReference>
<keyword evidence="7" id="KW-1185">Reference proteome</keyword>
<dbReference type="PANTHER" id="PTHR10881">
    <property type="entry name" value="GOLGIN SUBFAMILY A MEMBER-RELATED"/>
    <property type="match status" value="1"/>
</dbReference>
<evidence type="ECO:0000256" key="2">
    <source>
        <dbReference type="SAM" id="Coils"/>
    </source>
</evidence>
<reference evidence="5" key="1">
    <citation type="submission" date="2021-02" db="EMBL/GenBank/DDBJ databases">
        <authorList>
            <person name="Nowell W R."/>
        </authorList>
    </citation>
    <scope>NUCLEOTIDE SEQUENCE</scope>
</reference>
<evidence type="ECO:0000313" key="6">
    <source>
        <dbReference type="EMBL" id="CAF3519890.1"/>
    </source>
</evidence>
<feature type="domain" description="Golgin subfamily A conserved" evidence="4">
    <location>
        <begin position="476"/>
        <end position="657"/>
    </location>
</feature>
<dbReference type="EMBL" id="CAJOBC010000020">
    <property type="protein sequence ID" value="CAF3519890.1"/>
    <property type="molecule type" value="Genomic_DNA"/>
</dbReference>
<protein>
    <recommendedName>
        <fullName evidence="4">Golgin subfamily A conserved domain-containing protein</fullName>
    </recommendedName>
</protein>
<keyword evidence="1 2" id="KW-0175">Coiled coil</keyword>
<feature type="coiled-coil region" evidence="2">
    <location>
        <begin position="568"/>
        <end position="602"/>
    </location>
</feature>
<dbReference type="InterPro" id="IPR024858">
    <property type="entry name" value="GOLGA"/>
</dbReference>
<dbReference type="GO" id="GO:0000137">
    <property type="term" value="C:Golgi cis cisterna"/>
    <property type="evidence" value="ECO:0007669"/>
    <property type="project" value="TreeGrafter"/>
</dbReference>
<dbReference type="OrthoDB" id="10252587at2759"/>
<sequence>MTQSFKMVDEDKRENLANARKKQQAILNGIDSSLSKSPVDELESGRSSQTQQDVEVLRGQIEQKYRRDLDHFKEQLEIHIQTIGILVAEKTDIQAKLTQSFKQLERKQNELDELQGRLKASRERVQELEKTVQNSTSNVQKREMAAKEYEKENDRLKLENIRQNQTIEDLKQKSDELNDKLNTKLQSTEQLNDEILQLKRKLEQSEIRSQQFQSINDTTVTDRYEQQIEELKHTIQLKTNEADALQSTANQLRTDKEQMQVQYQQYSNSLQRQTQELTDQLDQLTRSKNISDNEHETMKQSYEMKIHELQTSQAQIVETSDSDYHKQLEILTTENDQLKMTVNEWMQRYESTRIDSDQIYKLLSERDERIAELELNMVKTSENVVDHEKLLETMQSDKMALSRAMAQNKQLKEQFQELQEGFIKLSNDNMNLTNRIQAEEYLSKQLGDRIGQKEIELYETRLLLNEHENQHQIATHASSNVTTSSLPSSNEKENQLTQQITSLLEENNSLHKRLSYYEQQQQQSAHSLGEEHLNIDDTHLNDTASLSSMGSHIEDIERGDEQQQHVFVQKIIDRFNRAMRENADLQDRTQQLEHLILQLQNETDTIGDYIYLYQQQRQQLHRRYQQKDDYIKQMTQDRFNLQKKLSELEKLLLRALNSSETKIQHNIETKPVKEQHSVNENSMLSQSPPLITTGTDANDWPELVDNALPPSEIDNSTSILIDKTQQLITTSPSLSDFDNETKTRIFTLLKELGEVTPSLANDSKNLAFIDKNLYICSACVDITTMIDEDVHVKSLIQNMMEKMITDARSSTGKSTILACLGSTYTSHEMVPLDKTTLQDVIKVDKERIRLEAETKRLAAHVDDGTFRSCDI</sequence>